<evidence type="ECO:0000256" key="2">
    <source>
        <dbReference type="ARBA" id="ARBA00022771"/>
    </source>
</evidence>
<accession>A0A6A6Q2V1</accession>
<feature type="non-terminal residue" evidence="10">
    <location>
        <position position="276"/>
    </location>
</feature>
<feature type="domain" description="YEATS" evidence="9">
    <location>
        <begin position="140"/>
        <end position="276"/>
    </location>
</feature>
<evidence type="ECO:0000256" key="1">
    <source>
        <dbReference type="ARBA" id="ARBA00022723"/>
    </source>
</evidence>
<keyword evidence="3" id="KW-0862">Zinc</keyword>
<dbReference type="InterPro" id="IPR013083">
    <property type="entry name" value="Znf_RING/FYVE/PHD"/>
</dbReference>
<dbReference type="PROSITE" id="PS51037">
    <property type="entry name" value="YEATS"/>
    <property type="match status" value="1"/>
</dbReference>
<dbReference type="EMBL" id="MU001632">
    <property type="protein sequence ID" value="KAF2486361.1"/>
    <property type="molecule type" value="Genomic_DNA"/>
</dbReference>
<organism evidence="10 11">
    <name type="scientific">Neohortaea acidophila</name>
    <dbReference type="NCBI Taxonomy" id="245834"/>
    <lineage>
        <taxon>Eukaryota</taxon>
        <taxon>Fungi</taxon>
        <taxon>Dikarya</taxon>
        <taxon>Ascomycota</taxon>
        <taxon>Pezizomycotina</taxon>
        <taxon>Dothideomycetes</taxon>
        <taxon>Dothideomycetidae</taxon>
        <taxon>Mycosphaerellales</taxon>
        <taxon>Teratosphaeriaceae</taxon>
        <taxon>Neohortaea</taxon>
    </lineage>
</organism>
<evidence type="ECO:0000259" key="9">
    <source>
        <dbReference type="PROSITE" id="PS51037"/>
    </source>
</evidence>
<comment type="subcellular location">
    <subcellularLocation>
        <location evidence="6">Nucleus</location>
    </subcellularLocation>
</comment>
<dbReference type="Proteomes" id="UP000799767">
    <property type="component" value="Unassembled WGS sequence"/>
</dbReference>
<dbReference type="AlphaFoldDB" id="A0A6A6Q2V1"/>
<evidence type="ECO:0000256" key="6">
    <source>
        <dbReference type="PROSITE-ProRule" id="PRU00376"/>
    </source>
</evidence>
<feature type="region of interest" description="Disordered" evidence="7">
    <location>
        <begin position="1"/>
        <end position="33"/>
    </location>
</feature>
<dbReference type="PROSITE" id="PS50089">
    <property type="entry name" value="ZF_RING_2"/>
    <property type="match status" value="1"/>
</dbReference>
<dbReference type="Gene3D" id="2.60.40.1970">
    <property type="entry name" value="YEATS domain"/>
    <property type="match status" value="1"/>
</dbReference>
<keyword evidence="4 6" id="KW-0539">Nucleus</keyword>
<keyword evidence="11" id="KW-1185">Reference proteome</keyword>
<dbReference type="SMART" id="SM00184">
    <property type="entry name" value="RING"/>
    <property type="match status" value="1"/>
</dbReference>
<evidence type="ECO:0000313" key="11">
    <source>
        <dbReference type="Proteomes" id="UP000799767"/>
    </source>
</evidence>
<evidence type="ECO:0000256" key="4">
    <source>
        <dbReference type="ARBA" id="ARBA00023242"/>
    </source>
</evidence>
<dbReference type="InterPro" id="IPR017907">
    <property type="entry name" value="Znf_RING_CS"/>
</dbReference>
<evidence type="ECO:0000259" key="8">
    <source>
        <dbReference type="PROSITE" id="PS50089"/>
    </source>
</evidence>
<dbReference type="Pfam" id="PF03366">
    <property type="entry name" value="YEATS"/>
    <property type="match status" value="1"/>
</dbReference>
<dbReference type="PROSITE" id="PS00518">
    <property type="entry name" value="ZF_RING_1"/>
    <property type="match status" value="1"/>
</dbReference>
<dbReference type="GO" id="GO:0005634">
    <property type="term" value="C:nucleus"/>
    <property type="evidence" value="ECO:0007669"/>
    <property type="project" value="UniProtKB-SubCell"/>
</dbReference>
<dbReference type="OrthoDB" id="1630758at2759"/>
<name>A0A6A6Q2V1_9PEZI</name>
<dbReference type="RefSeq" id="XP_033592930.1">
    <property type="nucleotide sequence ID" value="XM_033731851.1"/>
</dbReference>
<dbReference type="InterPro" id="IPR055129">
    <property type="entry name" value="YEATS_dom"/>
</dbReference>
<gene>
    <name evidence="10" type="ORF">BDY17DRAFT_261631</name>
</gene>
<keyword evidence="1" id="KW-0479">Metal-binding</keyword>
<dbReference type="Gene3D" id="3.30.40.10">
    <property type="entry name" value="Zinc/RING finger domain, C3HC4 (zinc finger)"/>
    <property type="match status" value="1"/>
</dbReference>
<evidence type="ECO:0000256" key="5">
    <source>
        <dbReference type="PROSITE-ProRule" id="PRU00175"/>
    </source>
</evidence>
<keyword evidence="2 5" id="KW-0863">Zinc-finger</keyword>
<evidence type="ECO:0000256" key="7">
    <source>
        <dbReference type="SAM" id="MobiDB-lite"/>
    </source>
</evidence>
<evidence type="ECO:0000313" key="10">
    <source>
        <dbReference type="EMBL" id="KAF2486361.1"/>
    </source>
</evidence>
<dbReference type="InterPro" id="IPR001841">
    <property type="entry name" value="Znf_RING"/>
</dbReference>
<evidence type="ECO:0000256" key="3">
    <source>
        <dbReference type="ARBA" id="ARBA00022833"/>
    </source>
</evidence>
<reference evidence="10" key="1">
    <citation type="journal article" date="2020" name="Stud. Mycol.">
        <title>101 Dothideomycetes genomes: a test case for predicting lifestyles and emergence of pathogens.</title>
        <authorList>
            <person name="Haridas S."/>
            <person name="Albert R."/>
            <person name="Binder M."/>
            <person name="Bloem J."/>
            <person name="Labutti K."/>
            <person name="Salamov A."/>
            <person name="Andreopoulos B."/>
            <person name="Baker S."/>
            <person name="Barry K."/>
            <person name="Bills G."/>
            <person name="Bluhm B."/>
            <person name="Cannon C."/>
            <person name="Castanera R."/>
            <person name="Culley D."/>
            <person name="Daum C."/>
            <person name="Ezra D."/>
            <person name="Gonzalez J."/>
            <person name="Henrissat B."/>
            <person name="Kuo A."/>
            <person name="Liang C."/>
            <person name="Lipzen A."/>
            <person name="Lutzoni F."/>
            <person name="Magnuson J."/>
            <person name="Mondo S."/>
            <person name="Nolan M."/>
            <person name="Ohm R."/>
            <person name="Pangilinan J."/>
            <person name="Park H.-J."/>
            <person name="Ramirez L."/>
            <person name="Alfaro M."/>
            <person name="Sun H."/>
            <person name="Tritt A."/>
            <person name="Yoshinaga Y."/>
            <person name="Zwiers L.-H."/>
            <person name="Turgeon B."/>
            <person name="Goodwin S."/>
            <person name="Spatafora J."/>
            <person name="Crous P."/>
            <person name="Grigoriev I."/>
        </authorList>
    </citation>
    <scope>NUCLEOTIDE SEQUENCE</scope>
    <source>
        <strain evidence="10">CBS 113389</strain>
    </source>
</reference>
<dbReference type="SUPFAM" id="SSF57850">
    <property type="entry name" value="RING/U-box"/>
    <property type="match status" value="1"/>
</dbReference>
<feature type="domain" description="RING-type" evidence="8">
    <location>
        <begin position="36"/>
        <end position="104"/>
    </location>
</feature>
<dbReference type="Pfam" id="PF13923">
    <property type="entry name" value="zf-C3HC4_2"/>
    <property type="match status" value="1"/>
</dbReference>
<protein>
    <submittedName>
        <fullName evidence="10">Uncharacterized protein</fullName>
    </submittedName>
</protein>
<dbReference type="GeneID" id="54472853"/>
<proteinExistence type="predicted"/>
<dbReference type="InterPro" id="IPR038704">
    <property type="entry name" value="YEAST_sf"/>
</dbReference>
<dbReference type="GO" id="GO:0008270">
    <property type="term" value="F:zinc ion binding"/>
    <property type="evidence" value="ECO:0007669"/>
    <property type="project" value="UniProtKB-KW"/>
</dbReference>
<sequence>MAKRRRLNPRPSRSSIPESNHDSTTTPPEISEDDTCPVCQLLLYRPVKTGCNHTLCQSCMATWAEVSLSHEMQIVDIDTDIEDQQSHQPFDAAEELEARCPMCRTQTTASLDQVRSQELQTKYPEAYTQRLAEGTPSDPDTTQTLQTLTLHIGNTHQLTTPTQPVDVSDPTPPNRHAWTFFLRPSNPHLLEEVHIHLQPTFRPARVIRTRPPFEVSRLGWGTFTVTAQILLKAGYSWVHAEAQDSPDGAEGGMLGVEWRLDFAGRGSMGRLRVRVR</sequence>